<proteinExistence type="predicted"/>
<feature type="non-terminal residue" evidence="1">
    <location>
        <position position="1"/>
    </location>
</feature>
<name>A0A382KC51_9ZZZZ</name>
<reference evidence="1" key="1">
    <citation type="submission" date="2018-05" db="EMBL/GenBank/DDBJ databases">
        <authorList>
            <person name="Lanie J.A."/>
            <person name="Ng W.-L."/>
            <person name="Kazmierczak K.M."/>
            <person name="Andrzejewski T.M."/>
            <person name="Davidsen T.M."/>
            <person name="Wayne K.J."/>
            <person name="Tettelin H."/>
            <person name="Glass J.I."/>
            <person name="Rusch D."/>
            <person name="Podicherti R."/>
            <person name="Tsui H.-C.T."/>
            <person name="Winkler M.E."/>
        </authorList>
    </citation>
    <scope>NUCLEOTIDE SEQUENCE</scope>
</reference>
<dbReference type="Gene3D" id="3.30.360.10">
    <property type="entry name" value="Dihydrodipicolinate Reductase, domain 2"/>
    <property type="match status" value="1"/>
</dbReference>
<dbReference type="EMBL" id="UINC01080001">
    <property type="protein sequence ID" value="SVC22544.1"/>
    <property type="molecule type" value="Genomic_DNA"/>
</dbReference>
<evidence type="ECO:0000313" key="1">
    <source>
        <dbReference type="EMBL" id="SVC22544.1"/>
    </source>
</evidence>
<gene>
    <name evidence="1" type="ORF">METZ01_LOCUS275398</name>
</gene>
<organism evidence="1">
    <name type="scientific">marine metagenome</name>
    <dbReference type="NCBI Taxonomy" id="408172"/>
    <lineage>
        <taxon>unclassified sequences</taxon>
        <taxon>metagenomes</taxon>
        <taxon>ecological metagenomes</taxon>
    </lineage>
</organism>
<dbReference type="AlphaFoldDB" id="A0A382KC51"/>
<sequence>PHLVNFFESVRGNQTLNCPGEIGYETAVMVLKVNEAIAAARKIELKPEDFKV</sequence>
<evidence type="ECO:0008006" key="2">
    <source>
        <dbReference type="Google" id="ProtNLM"/>
    </source>
</evidence>
<protein>
    <recommendedName>
        <fullName evidence="2">Gfo/Idh/MocA-like oxidoreductase C-terminal domain-containing protein</fullName>
    </recommendedName>
</protein>
<accession>A0A382KC51</accession>